<reference evidence="1 2" key="1">
    <citation type="journal article" date="2015" name="Genome Announc.">
        <title>Genome Sequence of Mushroom Soft-Rot Pathogen Janthinobacterium agaricidamnosum.</title>
        <authorList>
            <person name="Graupner K."/>
            <person name="Lackner G."/>
            <person name="Hertweck C."/>
        </authorList>
    </citation>
    <scope>NUCLEOTIDE SEQUENCE [LARGE SCALE GENOMIC DNA]</scope>
    <source>
        <strain evidence="2">NBRC 102515 / DSM 9628</strain>
    </source>
</reference>
<accession>W0V4D0</accession>
<dbReference type="STRING" id="1349767.GJA_1476"/>
<evidence type="ECO:0000313" key="2">
    <source>
        <dbReference type="Proteomes" id="UP000027604"/>
    </source>
</evidence>
<dbReference type="PATRIC" id="fig|1349767.4.peg.3173"/>
<proteinExistence type="predicted"/>
<keyword evidence="2" id="KW-1185">Reference proteome</keyword>
<dbReference type="OrthoDB" id="8400810at2"/>
<dbReference type="InterPro" id="IPR027056">
    <property type="entry name" value="Gluconate_2DH_su3"/>
</dbReference>
<dbReference type="KEGG" id="jag:GJA_1476"/>
<protein>
    <submittedName>
        <fullName evidence="1">Gluconate 2-dehydrogenase subunit 3</fullName>
        <ecNumber evidence="1">1.1.99.3</ecNumber>
    </submittedName>
</protein>
<dbReference type="EC" id="1.1.99.3" evidence="1"/>
<dbReference type="PROSITE" id="PS51318">
    <property type="entry name" value="TAT"/>
    <property type="match status" value="1"/>
</dbReference>
<dbReference type="RefSeq" id="WP_038490307.1">
    <property type="nucleotide sequence ID" value="NZ_BCTH01000012.1"/>
</dbReference>
<dbReference type="AlphaFoldDB" id="W0V4D0"/>
<dbReference type="eggNOG" id="ENOG502Z7SX">
    <property type="taxonomic scope" value="Bacteria"/>
</dbReference>
<keyword evidence="1" id="KW-0560">Oxidoreductase</keyword>
<gene>
    <name evidence="1" type="ORF">GJA_1476</name>
</gene>
<evidence type="ECO:0000313" key="1">
    <source>
        <dbReference type="EMBL" id="CDG82127.1"/>
    </source>
</evidence>
<dbReference type="Pfam" id="PF13618">
    <property type="entry name" value="Gluconate_2-dh3"/>
    <property type="match status" value="1"/>
</dbReference>
<dbReference type="Proteomes" id="UP000027604">
    <property type="component" value="Chromosome I"/>
</dbReference>
<name>W0V4D0_9BURK</name>
<dbReference type="InterPro" id="IPR006311">
    <property type="entry name" value="TAT_signal"/>
</dbReference>
<dbReference type="EMBL" id="HG322949">
    <property type="protein sequence ID" value="CDG82127.1"/>
    <property type="molecule type" value="Genomic_DNA"/>
</dbReference>
<dbReference type="HOGENOM" id="CLU_065508_0_0_4"/>
<dbReference type="GO" id="GO:0033717">
    <property type="term" value="F:gluconate 2-dehydrogenase (acceptor) activity"/>
    <property type="evidence" value="ECO:0007669"/>
    <property type="project" value="UniProtKB-EC"/>
</dbReference>
<organism evidence="1 2">
    <name type="scientific">Janthinobacterium agaricidamnosum NBRC 102515 = DSM 9628</name>
    <dbReference type="NCBI Taxonomy" id="1349767"/>
    <lineage>
        <taxon>Bacteria</taxon>
        <taxon>Pseudomonadati</taxon>
        <taxon>Pseudomonadota</taxon>
        <taxon>Betaproteobacteria</taxon>
        <taxon>Burkholderiales</taxon>
        <taxon>Oxalobacteraceae</taxon>
        <taxon>Janthinobacterium</taxon>
    </lineage>
</organism>
<sequence length="240" mass="26301">MSEDQQSPSRRNLLKSLVFIPIGVAGATGAVRSLQASNGAVQPEGKPNPYTPAFFTGAEWRFIHAACDRLIPHDEHGPGALELGVPEFLDRHMQTPYASGDIWYMQGPYLEAAPEFGYQGRLPLRDILRVGIKVFDQHCAAQFGGKVFADLSSGQQDGLLKAAEGGKLKLEHLSEKLFFSNLLAEVRNGYFADPKHGGNKDMGSWKMIGYPGMRADYIDWVGVRDQPYPIGPVDLAGKRG</sequence>